<name>A0AAN9SJW7_PSOTE</name>
<gene>
    <name evidence="1" type="ORF">VNO78_18051</name>
</gene>
<reference evidence="1 2" key="1">
    <citation type="submission" date="2024-01" db="EMBL/GenBank/DDBJ databases">
        <title>The genomes of 5 underutilized Papilionoideae crops provide insights into root nodulation and disease resistanc.</title>
        <authorList>
            <person name="Jiang F."/>
        </authorList>
    </citation>
    <scope>NUCLEOTIDE SEQUENCE [LARGE SCALE GENOMIC DNA]</scope>
    <source>
        <strain evidence="1">DUOXIRENSHENG_FW03</strain>
        <tissue evidence="1">Leaves</tissue>
    </source>
</reference>
<organism evidence="1 2">
    <name type="scientific">Psophocarpus tetragonolobus</name>
    <name type="common">Winged bean</name>
    <name type="synonym">Dolichos tetragonolobus</name>
    <dbReference type="NCBI Taxonomy" id="3891"/>
    <lineage>
        <taxon>Eukaryota</taxon>
        <taxon>Viridiplantae</taxon>
        <taxon>Streptophyta</taxon>
        <taxon>Embryophyta</taxon>
        <taxon>Tracheophyta</taxon>
        <taxon>Spermatophyta</taxon>
        <taxon>Magnoliopsida</taxon>
        <taxon>eudicotyledons</taxon>
        <taxon>Gunneridae</taxon>
        <taxon>Pentapetalae</taxon>
        <taxon>rosids</taxon>
        <taxon>fabids</taxon>
        <taxon>Fabales</taxon>
        <taxon>Fabaceae</taxon>
        <taxon>Papilionoideae</taxon>
        <taxon>50 kb inversion clade</taxon>
        <taxon>NPAAA clade</taxon>
        <taxon>indigoferoid/millettioid clade</taxon>
        <taxon>Phaseoleae</taxon>
        <taxon>Psophocarpus</taxon>
    </lineage>
</organism>
<protein>
    <submittedName>
        <fullName evidence="1">Uncharacterized protein</fullName>
    </submittedName>
</protein>
<dbReference type="EMBL" id="JAYMYS010000004">
    <property type="protein sequence ID" value="KAK7396889.1"/>
    <property type="molecule type" value="Genomic_DNA"/>
</dbReference>
<accession>A0AAN9SJW7</accession>
<sequence>MSLHRDVLCNSELINTRVYSVYLPLSTAATSRRPIDVSIVATLWFFEFWPVIVLDNMASHNYRMGDNTHLTTLEVRFRYTRHQLVFPFIGREVHIIMVRWSCLFEQLI</sequence>
<dbReference type="AlphaFoldDB" id="A0AAN9SJW7"/>
<comment type="caution">
    <text evidence="1">The sequence shown here is derived from an EMBL/GenBank/DDBJ whole genome shotgun (WGS) entry which is preliminary data.</text>
</comment>
<evidence type="ECO:0000313" key="1">
    <source>
        <dbReference type="EMBL" id="KAK7396889.1"/>
    </source>
</evidence>
<proteinExistence type="predicted"/>
<evidence type="ECO:0000313" key="2">
    <source>
        <dbReference type="Proteomes" id="UP001386955"/>
    </source>
</evidence>
<keyword evidence="2" id="KW-1185">Reference proteome</keyword>
<dbReference type="Proteomes" id="UP001386955">
    <property type="component" value="Unassembled WGS sequence"/>
</dbReference>